<feature type="compositionally biased region" description="Basic residues" evidence="1">
    <location>
        <begin position="105"/>
        <end position="122"/>
    </location>
</feature>
<accession>K0RQP8</accession>
<dbReference type="EMBL" id="AGNL01032447">
    <property type="protein sequence ID" value="EJK56093.1"/>
    <property type="molecule type" value="Genomic_DNA"/>
</dbReference>
<gene>
    <name evidence="2" type="ORF">THAOC_24085</name>
</gene>
<sequence>TNSVGVLDAPLYRGKSSFQARNSGVGRTDATVTPWARRDGEKEDDQEGPPLQTGRHRGTEPSVAAAAAGRRRGPPPPREVDENHRSGIATRPPAPRDVDDAPRGVGRRRHRGRGCAVGRRRGAPPTPPRDVHEGRRRGCRTGGDAADRDTVQLTVLTSTPIL</sequence>
<evidence type="ECO:0000256" key="1">
    <source>
        <dbReference type="SAM" id="MobiDB-lite"/>
    </source>
</evidence>
<proteinExistence type="predicted"/>
<evidence type="ECO:0000313" key="3">
    <source>
        <dbReference type="Proteomes" id="UP000266841"/>
    </source>
</evidence>
<feature type="non-terminal residue" evidence="2">
    <location>
        <position position="1"/>
    </location>
</feature>
<keyword evidence="3" id="KW-1185">Reference proteome</keyword>
<feature type="region of interest" description="Disordered" evidence="1">
    <location>
        <begin position="1"/>
        <end position="146"/>
    </location>
</feature>
<reference evidence="2 3" key="1">
    <citation type="journal article" date="2012" name="Genome Biol.">
        <title>Genome and low-iron response of an oceanic diatom adapted to chronic iron limitation.</title>
        <authorList>
            <person name="Lommer M."/>
            <person name="Specht M."/>
            <person name="Roy A.S."/>
            <person name="Kraemer L."/>
            <person name="Andreson R."/>
            <person name="Gutowska M.A."/>
            <person name="Wolf J."/>
            <person name="Bergner S.V."/>
            <person name="Schilhabel M.B."/>
            <person name="Klostermeier U.C."/>
            <person name="Beiko R.G."/>
            <person name="Rosenstiel P."/>
            <person name="Hippler M."/>
            <person name="Laroche J."/>
        </authorList>
    </citation>
    <scope>NUCLEOTIDE SEQUENCE [LARGE SCALE GENOMIC DNA]</scope>
    <source>
        <strain evidence="2 3">CCMP1005</strain>
    </source>
</reference>
<name>K0RQP8_THAOC</name>
<evidence type="ECO:0000313" key="2">
    <source>
        <dbReference type="EMBL" id="EJK56093.1"/>
    </source>
</evidence>
<protein>
    <submittedName>
        <fullName evidence="2">Uncharacterized protein</fullName>
    </submittedName>
</protein>
<organism evidence="2 3">
    <name type="scientific">Thalassiosira oceanica</name>
    <name type="common">Marine diatom</name>
    <dbReference type="NCBI Taxonomy" id="159749"/>
    <lineage>
        <taxon>Eukaryota</taxon>
        <taxon>Sar</taxon>
        <taxon>Stramenopiles</taxon>
        <taxon>Ochrophyta</taxon>
        <taxon>Bacillariophyta</taxon>
        <taxon>Coscinodiscophyceae</taxon>
        <taxon>Thalassiosirophycidae</taxon>
        <taxon>Thalassiosirales</taxon>
        <taxon>Thalassiosiraceae</taxon>
        <taxon>Thalassiosira</taxon>
    </lineage>
</organism>
<comment type="caution">
    <text evidence="2">The sequence shown here is derived from an EMBL/GenBank/DDBJ whole genome shotgun (WGS) entry which is preliminary data.</text>
</comment>
<dbReference type="AlphaFoldDB" id="K0RQP8"/>
<dbReference type="Proteomes" id="UP000266841">
    <property type="component" value="Unassembled WGS sequence"/>
</dbReference>